<dbReference type="AlphaFoldDB" id="A0AAN6WIF2"/>
<proteinExistence type="inferred from homology"/>
<dbReference type="GO" id="GO:0035485">
    <property type="term" value="F:adenine/guanine mispair binding"/>
    <property type="evidence" value="ECO:0007669"/>
    <property type="project" value="TreeGrafter"/>
</dbReference>
<evidence type="ECO:0000256" key="3">
    <source>
        <dbReference type="ARBA" id="ARBA00012045"/>
    </source>
</evidence>
<dbReference type="SUPFAM" id="SSF55811">
    <property type="entry name" value="Nudix"/>
    <property type="match status" value="1"/>
</dbReference>
<gene>
    <name evidence="16" type="ORF">QBC35DRAFT_445545</name>
</gene>
<evidence type="ECO:0000313" key="17">
    <source>
        <dbReference type="Proteomes" id="UP001302126"/>
    </source>
</evidence>
<keyword evidence="5" id="KW-0004">4Fe-4S</keyword>
<evidence type="ECO:0000256" key="4">
    <source>
        <dbReference type="ARBA" id="ARBA00022023"/>
    </source>
</evidence>
<sequence>MSKRQSARLASRPKQKVEETELSDVPSDSDLSALPDALSIESDDLGEDEHSPDRPAKRRKPNGKPDKILNDKGLTTTKTPKPKNTKASTDALIQSIFPPTNTSTTALPPFNPQINRTHPLPYHTPLLLTSTETQQSLLNWFDKVHTTRSMPWRQPFTASPAEISKRAYQVWISEVMLQQTRVATVIAYWNKWMARWPTISDLADASEDEVLKMWAGLGYYSRAKRIHQAAQLVCTNFNGLLPDSVEILEKQVPGVGRYTAGALVSIVYGKPAAMVDGNVLRVLSRQMGILGDVKGDKRVIDILWAAAEKLVVAVAGWDGDKIPNDKPGRWGQALMELGSTVCTSPGKPSCGSCPVTGTCRAYQEGLVTARGGETLVGDIEDFCTLCDPFDGSSTQEGDATAEKNGRGKKDGTISAFFESFKATTKAVSATNGTDSKASPKELEIITTHAAKFPLKKAKKQIPEQDITVCAIRRVSDGKYLIHKRPEKGLLGGMWELPSLILPGDETSTTKTRRLQAMEYVSELIPSVGPLNHVKDLGTVPWVFSHLKVRMHVHLFELRNDAFGTDEVEEVDGGVQRWETADEIDTESMGTGMKKCWVLVKEFGLKKK</sequence>
<dbReference type="SUPFAM" id="SSF48150">
    <property type="entry name" value="DNA-glycosylase"/>
    <property type="match status" value="1"/>
</dbReference>
<feature type="domain" description="HhH-GPD" evidence="15">
    <location>
        <begin position="176"/>
        <end position="340"/>
    </location>
</feature>
<dbReference type="InterPro" id="IPR015797">
    <property type="entry name" value="NUDIX_hydrolase-like_dom_sf"/>
</dbReference>
<dbReference type="EMBL" id="MU864716">
    <property type="protein sequence ID" value="KAK4182203.1"/>
    <property type="molecule type" value="Genomic_DNA"/>
</dbReference>
<comment type="caution">
    <text evidence="16">The sequence shown here is derived from an EMBL/GenBank/DDBJ whole genome shotgun (WGS) entry which is preliminary data.</text>
</comment>
<dbReference type="InterPro" id="IPR000445">
    <property type="entry name" value="HhH_motif"/>
</dbReference>
<dbReference type="Gene3D" id="3.90.79.10">
    <property type="entry name" value="Nucleoside Triphosphate Pyrophosphohydrolase"/>
    <property type="match status" value="1"/>
</dbReference>
<keyword evidence="7 13" id="KW-0227">DNA damage</keyword>
<evidence type="ECO:0000256" key="2">
    <source>
        <dbReference type="ARBA" id="ARBA00008343"/>
    </source>
</evidence>
<evidence type="ECO:0000256" key="9">
    <source>
        <dbReference type="ARBA" id="ARBA00023004"/>
    </source>
</evidence>
<dbReference type="InterPro" id="IPR003265">
    <property type="entry name" value="HhH-GPD_domain"/>
</dbReference>
<dbReference type="GO" id="GO:0000701">
    <property type="term" value="F:purine-specific mismatch base pair DNA N-glycosylase activity"/>
    <property type="evidence" value="ECO:0007669"/>
    <property type="project" value="UniProtKB-EC"/>
</dbReference>
<dbReference type="FunFam" id="1.10.340.30:FF:000002">
    <property type="entry name" value="Adenine DNA glycosylase"/>
    <property type="match status" value="1"/>
</dbReference>
<reference evidence="16" key="1">
    <citation type="journal article" date="2023" name="Mol. Phylogenet. Evol.">
        <title>Genome-scale phylogeny and comparative genomics of the fungal order Sordariales.</title>
        <authorList>
            <person name="Hensen N."/>
            <person name="Bonometti L."/>
            <person name="Westerberg I."/>
            <person name="Brannstrom I.O."/>
            <person name="Guillou S."/>
            <person name="Cros-Aarteil S."/>
            <person name="Calhoun S."/>
            <person name="Haridas S."/>
            <person name="Kuo A."/>
            <person name="Mondo S."/>
            <person name="Pangilinan J."/>
            <person name="Riley R."/>
            <person name="LaButti K."/>
            <person name="Andreopoulos B."/>
            <person name="Lipzen A."/>
            <person name="Chen C."/>
            <person name="Yan M."/>
            <person name="Daum C."/>
            <person name="Ng V."/>
            <person name="Clum A."/>
            <person name="Steindorff A."/>
            <person name="Ohm R.A."/>
            <person name="Martin F."/>
            <person name="Silar P."/>
            <person name="Natvig D.O."/>
            <person name="Lalanne C."/>
            <person name="Gautier V."/>
            <person name="Ament-Velasquez S.L."/>
            <person name="Kruys A."/>
            <person name="Hutchinson M.I."/>
            <person name="Powell A.J."/>
            <person name="Barry K."/>
            <person name="Miller A.N."/>
            <person name="Grigoriev I.V."/>
            <person name="Debuchy R."/>
            <person name="Gladieux P."/>
            <person name="Hiltunen Thoren M."/>
            <person name="Johannesson H."/>
        </authorList>
    </citation>
    <scope>NUCLEOTIDE SEQUENCE</scope>
    <source>
        <strain evidence="16">PSN309</strain>
    </source>
</reference>
<keyword evidence="8" id="KW-0378">Hydrolase</keyword>
<dbReference type="InterPro" id="IPR029119">
    <property type="entry name" value="MutY_C"/>
</dbReference>
<reference evidence="16" key="2">
    <citation type="submission" date="2023-05" db="EMBL/GenBank/DDBJ databases">
        <authorList>
            <consortium name="Lawrence Berkeley National Laboratory"/>
            <person name="Steindorff A."/>
            <person name="Hensen N."/>
            <person name="Bonometti L."/>
            <person name="Westerberg I."/>
            <person name="Brannstrom I.O."/>
            <person name="Guillou S."/>
            <person name="Cros-Aarteil S."/>
            <person name="Calhoun S."/>
            <person name="Haridas S."/>
            <person name="Kuo A."/>
            <person name="Mondo S."/>
            <person name="Pangilinan J."/>
            <person name="Riley R."/>
            <person name="Labutti K."/>
            <person name="Andreopoulos B."/>
            <person name="Lipzen A."/>
            <person name="Chen C."/>
            <person name="Yanf M."/>
            <person name="Daum C."/>
            <person name="Ng V."/>
            <person name="Clum A."/>
            <person name="Ohm R."/>
            <person name="Martin F."/>
            <person name="Silar P."/>
            <person name="Natvig D."/>
            <person name="Lalanne C."/>
            <person name="Gautier V."/>
            <person name="Ament-Velasquez S.L."/>
            <person name="Kruys A."/>
            <person name="Hutchinson M.I."/>
            <person name="Powell A.J."/>
            <person name="Barry K."/>
            <person name="Miller A.N."/>
            <person name="Grigoriev I.V."/>
            <person name="Debuchy R."/>
            <person name="Gladieux P."/>
            <person name="Thoren M.H."/>
            <person name="Johannesson H."/>
        </authorList>
    </citation>
    <scope>NUCLEOTIDE SEQUENCE</scope>
    <source>
        <strain evidence="16">PSN309</strain>
    </source>
</reference>
<comment type="function">
    <text evidence="13">Adenine glycosylase active on G-A mispairs.</text>
</comment>
<keyword evidence="17" id="KW-1185">Reference proteome</keyword>
<dbReference type="InterPro" id="IPR023170">
    <property type="entry name" value="HhH_base_excis_C"/>
</dbReference>
<evidence type="ECO:0000256" key="6">
    <source>
        <dbReference type="ARBA" id="ARBA00022723"/>
    </source>
</evidence>
<evidence type="ECO:0000256" key="5">
    <source>
        <dbReference type="ARBA" id="ARBA00022485"/>
    </source>
</evidence>
<dbReference type="CDD" id="cd03431">
    <property type="entry name" value="NUDIX_DNA_Glycosylase_C-MutY"/>
    <property type="match status" value="1"/>
</dbReference>
<feature type="compositionally biased region" description="Basic residues" evidence="14">
    <location>
        <begin position="1"/>
        <end position="14"/>
    </location>
</feature>
<organism evidence="16 17">
    <name type="scientific">Podospora australis</name>
    <dbReference type="NCBI Taxonomy" id="1536484"/>
    <lineage>
        <taxon>Eukaryota</taxon>
        <taxon>Fungi</taxon>
        <taxon>Dikarya</taxon>
        <taxon>Ascomycota</taxon>
        <taxon>Pezizomycotina</taxon>
        <taxon>Sordariomycetes</taxon>
        <taxon>Sordariomycetidae</taxon>
        <taxon>Sordariales</taxon>
        <taxon>Podosporaceae</taxon>
        <taxon>Podospora</taxon>
    </lineage>
</organism>
<evidence type="ECO:0000259" key="15">
    <source>
        <dbReference type="SMART" id="SM00478"/>
    </source>
</evidence>
<dbReference type="Gene3D" id="1.10.340.30">
    <property type="entry name" value="Hypothetical protein, domain 2"/>
    <property type="match status" value="1"/>
</dbReference>
<keyword evidence="11" id="KW-0234">DNA repair</keyword>
<feature type="region of interest" description="Disordered" evidence="14">
    <location>
        <begin position="1"/>
        <end position="90"/>
    </location>
</feature>
<dbReference type="SMART" id="SM00478">
    <property type="entry name" value="ENDO3c"/>
    <property type="match status" value="1"/>
</dbReference>
<dbReference type="EC" id="3.2.2.31" evidence="3 13"/>
<evidence type="ECO:0000256" key="11">
    <source>
        <dbReference type="ARBA" id="ARBA00023204"/>
    </source>
</evidence>
<dbReference type="PANTHER" id="PTHR42944">
    <property type="entry name" value="ADENINE DNA GLYCOSYLASE"/>
    <property type="match status" value="1"/>
</dbReference>
<keyword evidence="12 13" id="KW-0326">Glycosidase</keyword>
<keyword evidence="9 13" id="KW-0408">Iron</keyword>
<name>A0AAN6WIF2_9PEZI</name>
<dbReference type="Proteomes" id="UP001302126">
    <property type="component" value="Unassembled WGS sequence"/>
</dbReference>
<dbReference type="GO" id="GO:0051539">
    <property type="term" value="F:4 iron, 4 sulfur cluster binding"/>
    <property type="evidence" value="ECO:0007669"/>
    <property type="project" value="UniProtKB-UniRule"/>
</dbReference>
<dbReference type="InterPro" id="IPR011257">
    <property type="entry name" value="DNA_glycosylase"/>
</dbReference>
<accession>A0AAN6WIF2</accession>
<protein>
    <recommendedName>
        <fullName evidence="4 13">Adenine DNA glycosylase</fullName>
        <ecNumber evidence="3 13">3.2.2.31</ecNumber>
    </recommendedName>
</protein>
<evidence type="ECO:0000256" key="1">
    <source>
        <dbReference type="ARBA" id="ARBA00000843"/>
    </source>
</evidence>
<dbReference type="GO" id="GO:0006285">
    <property type="term" value="P:base-excision repair, AP site formation"/>
    <property type="evidence" value="ECO:0007669"/>
    <property type="project" value="UniProtKB-ARBA"/>
</dbReference>
<evidence type="ECO:0000256" key="7">
    <source>
        <dbReference type="ARBA" id="ARBA00022763"/>
    </source>
</evidence>
<dbReference type="InterPro" id="IPR044298">
    <property type="entry name" value="MIG/MutY"/>
</dbReference>
<dbReference type="GO" id="GO:0005634">
    <property type="term" value="C:nucleus"/>
    <property type="evidence" value="ECO:0007669"/>
    <property type="project" value="TreeGrafter"/>
</dbReference>
<dbReference type="Pfam" id="PF00633">
    <property type="entry name" value="HHH"/>
    <property type="match status" value="1"/>
</dbReference>
<dbReference type="GO" id="GO:0046872">
    <property type="term" value="F:metal ion binding"/>
    <property type="evidence" value="ECO:0007669"/>
    <property type="project" value="UniProtKB-UniRule"/>
</dbReference>
<evidence type="ECO:0000256" key="8">
    <source>
        <dbReference type="ARBA" id="ARBA00022801"/>
    </source>
</evidence>
<comment type="cofactor">
    <cofactor evidence="13">
        <name>[4Fe-4S] cluster</name>
        <dbReference type="ChEBI" id="CHEBI:49883"/>
    </cofactor>
    <text evidence="13">Binds 1 [4Fe-4S] cluster.</text>
</comment>
<dbReference type="CDD" id="cd00056">
    <property type="entry name" value="ENDO3c"/>
    <property type="match status" value="1"/>
</dbReference>
<dbReference type="GO" id="GO:0034039">
    <property type="term" value="F:8-oxo-7,8-dihydroguanine DNA N-glycosylase activity"/>
    <property type="evidence" value="ECO:0007669"/>
    <property type="project" value="TreeGrafter"/>
</dbReference>
<evidence type="ECO:0000256" key="12">
    <source>
        <dbReference type="ARBA" id="ARBA00023295"/>
    </source>
</evidence>
<dbReference type="Gene3D" id="1.10.1670.10">
    <property type="entry name" value="Helix-hairpin-Helix base-excision DNA repair enzymes (C-terminal)"/>
    <property type="match status" value="1"/>
</dbReference>
<keyword evidence="6" id="KW-0479">Metal-binding</keyword>
<dbReference type="GO" id="GO:0006298">
    <property type="term" value="P:mismatch repair"/>
    <property type="evidence" value="ECO:0007669"/>
    <property type="project" value="TreeGrafter"/>
</dbReference>
<evidence type="ECO:0000256" key="14">
    <source>
        <dbReference type="SAM" id="MobiDB-lite"/>
    </source>
</evidence>
<comment type="catalytic activity">
    <reaction evidence="1 13">
        <text>Hydrolyzes free adenine bases from 7,8-dihydro-8-oxoguanine:adenine mismatched double-stranded DNA, leaving an apurinic site.</text>
        <dbReference type="EC" id="3.2.2.31"/>
    </reaction>
</comment>
<comment type="similarity">
    <text evidence="2 13">Belongs to the Nth/MutY family.</text>
</comment>
<keyword evidence="10" id="KW-0411">Iron-sulfur</keyword>
<evidence type="ECO:0000256" key="10">
    <source>
        <dbReference type="ARBA" id="ARBA00023014"/>
    </source>
</evidence>
<evidence type="ECO:0000313" key="16">
    <source>
        <dbReference type="EMBL" id="KAK4182203.1"/>
    </source>
</evidence>
<dbReference type="PANTHER" id="PTHR42944:SF1">
    <property type="entry name" value="ADENINE DNA GLYCOSYLASE"/>
    <property type="match status" value="1"/>
</dbReference>
<dbReference type="Pfam" id="PF00730">
    <property type="entry name" value="HhH-GPD"/>
    <property type="match status" value="1"/>
</dbReference>
<evidence type="ECO:0000256" key="13">
    <source>
        <dbReference type="RuleBase" id="RU365096"/>
    </source>
</evidence>
<dbReference type="Pfam" id="PF14815">
    <property type="entry name" value="NUDIX_4"/>
    <property type="match status" value="1"/>
</dbReference>
<dbReference type="GO" id="GO:0032357">
    <property type="term" value="F:oxidized purine DNA binding"/>
    <property type="evidence" value="ECO:0007669"/>
    <property type="project" value="TreeGrafter"/>
</dbReference>